<protein>
    <submittedName>
        <fullName evidence="1">Uncharacterized protein</fullName>
    </submittedName>
</protein>
<dbReference type="EMBL" id="GBXM01098756">
    <property type="protein sequence ID" value="JAH09821.1"/>
    <property type="molecule type" value="Transcribed_RNA"/>
</dbReference>
<name>A0A0E9PYY5_ANGAN</name>
<reference evidence="1" key="2">
    <citation type="journal article" date="2015" name="Fish Shellfish Immunol.">
        <title>Early steps in the European eel (Anguilla anguilla)-Vibrio vulnificus interaction in the gills: Role of the RtxA13 toxin.</title>
        <authorList>
            <person name="Callol A."/>
            <person name="Pajuelo D."/>
            <person name="Ebbesson L."/>
            <person name="Teles M."/>
            <person name="MacKenzie S."/>
            <person name="Amaro C."/>
        </authorList>
    </citation>
    <scope>NUCLEOTIDE SEQUENCE</scope>
</reference>
<organism evidence="1">
    <name type="scientific">Anguilla anguilla</name>
    <name type="common">European freshwater eel</name>
    <name type="synonym">Muraena anguilla</name>
    <dbReference type="NCBI Taxonomy" id="7936"/>
    <lineage>
        <taxon>Eukaryota</taxon>
        <taxon>Metazoa</taxon>
        <taxon>Chordata</taxon>
        <taxon>Craniata</taxon>
        <taxon>Vertebrata</taxon>
        <taxon>Euteleostomi</taxon>
        <taxon>Actinopterygii</taxon>
        <taxon>Neopterygii</taxon>
        <taxon>Teleostei</taxon>
        <taxon>Anguilliformes</taxon>
        <taxon>Anguillidae</taxon>
        <taxon>Anguilla</taxon>
    </lineage>
</organism>
<accession>A0A0E9PYY5</accession>
<evidence type="ECO:0000313" key="1">
    <source>
        <dbReference type="EMBL" id="JAH09821.1"/>
    </source>
</evidence>
<sequence>MTCQEFFVIFCHWKIACYCIMRNFSWFC</sequence>
<dbReference type="AlphaFoldDB" id="A0A0E9PYY5"/>
<reference evidence="1" key="1">
    <citation type="submission" date="2014-11" db="EMBL/GenBank/DDBJ databases">
        <authorList>
            <person name="Amaro Gonzalez C."/>
        </authorList>
    </citation>
    <scope>NUCLEOTIDE SEQUENCE</scope>
</reference>
<proteinExistence type="predicted"/>